<dbReference type="OrthoDB" id="6388915at2"/>
<gene>
    <name evidence="3" type="ORF">CWE08_10870</name>
</gene>
<dbReference type="PANTHER" id="PTHR11102">
    <property type="entry name" value="SEL-1-LIKE PROTEIN"/>
    <property type="match status" value="1"/>
</dbReference>
<proteinExistence type="predicted"/>
<dbReference type="Proteomes" id="UP000288395">
    <property type="component" value="Unassembled WGS sequence"/>
</dbReference>
<keyword evidence="1" id="KW-0732">Signal</keyword>
<accession>A0A432VR50</accession>
<name>A0A432VR50_9GAMM</name>
<evidence type="ECO:0000313" key="4">
    <source>
        <dbReference type="Proteomes" id="UP000288395"/>
    </source>
</evidence>
<sequence length="290" mass="33423">MKMKYWILGFTLSFLAPQALAENLCAENDCSEAIENLHRAADYGADEAMIILAVSYANGEGVNVNMDQARIWMKEALRFRNPQAYHVKSNWRRNGTVFEQNEERADYWLQKAVESGYAPAVYEQAVRNIRANGDIDEILALLKDAAKDGHPESMYLLAQLFEESNQHRQAAQLYMHLAVKNYRDSNERNRAYARYFEQSEQEEDRELAAQLREYESMEVIVVRGIQSEPMEYFNDFSARLNEEFYRRKATGSNVRRAPPCGSFASPCNIIFDRKTRDTAATNVEELLQGL</sequence>
<reference evidence="4" key="1">
    <citation type="journal article" date="2018" name="Front. Microbiol.">
        <title>Genome-Based Analysis Reveals the Taxonomy and Diversity of the Family Idiomarinaceae.</title>
        <authorList>
            <person name="Liu Y."/>
            <person name="Lai Q."/>
            <person name="Shao Z."/>
        </authorList>
    </citation>
    <scope>NUCLEOTIDE SEQUENCE [LARGE SCALE GENOMIC DNA]</scope>
    <source>
        <strain evidence="4">GBPy7</strain>
    </source>
</reference>
<dbReference type="SMART" id="SM00671">
    <property type="entry name" value="SEL1"/>
    <property type="match status" value="3"/>
</dbReference>
<dbReference type="InterPro" id="IPR050767">
    <property type="entry name" value="Sel1_AlgK"/>
</dbReference>
<feature type="chain" id="PRO_5019313067" description="At2g35280-like TPR domain-containing protein" evidence="1">
    <location>
        <begin position="22"/>
        <end position="290"/>
    </location>
</feature>
<protein>
    <recommendedName>
        <fullName evidence="2">At2g35280-like TPR domain-containing protein</fullName>
    </recommendedName>
</protein>
<evidence type="ECO:0000259" key="2">
    <source>
        <dbReference type="Pfam" id="PF23310"/>
    </source>
</evidence>
<dbReference type="Pfam" id="PF08238">
    <property type="entry name" value="Sel1"/>
    <property type="match status" value="2"/>
</dbReference>
<evidence type="ECO:0000313" key="3">
    <source>
        <dbReference type="EMBL" id="RUO18725.1"/>
    </source>
</evidence>
<dbReference type="PANTHER" id="PTHR11102:SF160">
    <property type="entry name" value="ERAD-ASSOCIATED E3 UBIQUITIN-PROTEIN LIGASE COMPONENT HRD3"/>
    <property type="match status" value="1"/>
</dbReference>
<evidence type="ECO:0000256" key="1">
    <source>
        <dbReference type="SAM" id="SignalP"/>
    </source>
</evidence>
<dbReference type="InterPro" id="IPR057136">
    <property type="entry name" value="At2g35280_TPR_dom"/>
</dbReference>
<dbReference type="Gene3D" id="1.25.40.10">
    <property type="entry name" value="Tetratricopeptide repeat domain"/>
    <property type="match status" value="1"/>
</dbReference>
<keyword evidence="4" id="KW-1185">Reference proteome</keyword>
<dbReference type="InterPro" id="IPR006597">
    <property type="entry name" value="Sel1-like"/>
</dbReference>
<organism evidence="3 4">
    <name type="scientific">Aliidiomarina iranensis</name>
    <dbReference type="NCBI Taxonomy" id="1434071"/>
    <lineage>
        <taxon>Bacteria</taxon>
        <taxon>Pseudomonadati</taxon>
        <taxon>Pseudomonadota</taxon>
        <taxon>Gammaproteobacteria</taxon>
        <taxon>Alteromonadales</taxon>
        <taxon>Idiomarinaceae</taxon>
        <taxon>Aliidiomarina</taxon>
    </lineage>
</organism>
<dbReference type="InterPro" id="IPR011990">
    <property type="entry name" value="TPR-like_helical_dom_sf"/>
</dbReference>
<dbReference type="Pfam" id="PF23310">
    <property type="entry name" value="TPR_27"/>
    <property type="match status" value="1"/>
</dbReference>
<feature type="domain" description="At2g35280-like TPR" evidence="2">
    <location>
        <begin position="100"/>
        <end position="184"/>
    </location>
</feature>
<dbReference type="EMBL" id="PIPJ01000010">
    <property type="protein sequence ID" value="RUO18725.1"/>
    <property type="molecule type" value="Genomic_DNA"/>
</dbReference>
<comment type="caution">
    <text evidence="3">The sequence shown here is derived from an EMBL/GenBank/DDBJ whole genome shotgun (WGS) entry which is preliminary data.</text>
</comment>
<dbReference type="SUPFAM" id="SSF81901">
    <property type="entry name" value="HCP-like"/>
    <property type="match status" value="1"/>
</dbReference>
<dbReference type="AlphaFoldDB" id="A0A432VR50"/>
<dbReference type="RefSeq" id="WP_126768176.1">
    <property type="nucleotide sequence ID" value="NZ_PIPJ01000010.1"/>
</dbReference>
<feature type="signal peptide" evidence="1">
    <location>
        <begin position="1"/>
        <end position="21"/>
    </location>
</feature>